<dbReference type="PANTHER" id="PTHR43433:SF5">
    <property type="entry name" value="AB HYDROLASE-1 DOMAIN-CONTAINING PROTEIN"/>
    <property type="match status" value="1"/>
</dbReference>
<evidence type="ECO:0000313" key="3">
    <source>
        <dbReference type="Proteomes" id="UP000066480"/>
    </source>
</evidence>
<name>A0A0K1JRT3_9MICO</name>
<dbReference type="InterPro" id="IPR000073">
    <property type="entry name" value="AB_hydrolase_1"/>
</dbReference>
<feature type="domain" description="AB hydrolase-1" evidence="1">
    <location>
        <begin position="37"/>
        <end position="256"/>
    </location>
</feature>
<dbReference type="InterPro" id="IPR029058">
    <property type="entry name" value="AB_hydrolase_fold"/>
</dbReference>
<dbReference type="RefSeq" id="WP_052597533.1">
    <property type="nucleotide sequence ID" value="NZ_CP011112.1"/>
</dbReference>
<sequence>MPQVTSKDGTSIAYDRFGAGPAVILVGGGLVDRSENGPLAPVLAEHFTVYNYDRRGRGDSGDTLPYALEREFEDIVAVIERAGGTAHLYGVSSGGALALEAAAAGLPLAKVAAYEVPYDVSEGAEKRWHEYVQQLTALLAEDRHEDALRLFMRLAGAPEEAVEQAHNSPMWQGSVAVAPTLAYDAACLGDLRPPTDRLRTITQPVLIANGGPTDETMAGLGASFFDDATTAIVDAVPHAERATIPQQGHVADPRAVTPVLREFFNA</sequence>
<gene>
    <name evidence="2" type="ORF">VV02_24600</name>
</gene>
<dbReference type="GO" id="GO:0046503">
    <property type="term" value="P:glycerolipid catabolic process"/>
    <property type="evidence" value="ECO:0007669"/>
    <property type="project" value="TreeGrafter"/>
</dbReference>
<protein>
    <submittedName>
        <fullName evidence="2">Hydrolase</fullName>
    </submittedName>
</protein>
<evidence type="ECO:0000259" key="1">
    <source>
        <dbReference type="Pfam" id="PF12697"/>
    </source>
</evidence>
<dbReference type="Pfam" id="PF12697">
    <property type="entry name" value="Abhydrolase_6"/>
    <property type="match status" value="1"/>
</dbReference>
<dbReference type="KEGG" id="lmoi:VV02_24600"/>
<dbReference type="PATRIC" id="fig|571913.6.peg.4988"/>
<dbReference type="Proteomes" id="UP000066480">
    <property type="component" value="Chromosome"/>
</dbReference>
<keyword evidence="2" id="KW-0378">Hydrolase</keyword>
<keyword evidence="3" id="KW-1185">Reference proteome</keyword>
<dbReference type="AlphaFoldDB" id="A0A0K1JRT3"/>
<dbReference type="Gene3D" id="3.40.50.1820">
    <property type="entry name" value="alpha/beta hydrolase"/>
    <property type="match status" value="1"/>
</dbReference>
<organism evidence="2 3">
    <name type="scientific">Luteipulveratus mongoliensis</name>
    <dbReference type="NCBI Taxonomy" id="571913"/>
    <lineage>
        <taxon>Bacteria</taxon>
        <taxon>Bacillati</taxon>
        <taxon>Actinomycetota</taxon>
        <taxon>Actinomycetes</taxon>
        <taxon>Micrococcales</taxon>
        <taxon>Dermacoccaceae</taxon>
        <taxon>Luteipulveratus</taxon>
    </lineage>
</organism>
<evidence type="ECO:0000313" key="2">
    <source>
        <dbReference type="EMBL" id="AKU19288.1"/>
    </source>
</evidence>
<dbReference type="SUPFAM" id="SSF53474">
    <property type="entry name" value="alpha/beta-Hydrolases"/>
    <property type="match status" value="1"/>
</dbReference>
<dbReference type="InterPro" id="IPR050471">
    <property type="entry name" value="AB_hydrolase"/>
</dbReference>
<dbReference type="GO" id="GO:0004806">
    <property type="term" value="F:triacylglycerol lipase activity"/>
    <property type="evidence" value="ECO:0007669"/>
    <property type="project" value="TreeGrafter"/>
</dbReference>
<dbReference type="EMBL" id="CP011112">
    <property type="protein sequence ID" value="AKU19288.1"/>
    <property type="molecule type" value="Genomic_DNA"/>
</dbReference>
<dbReference type="STRING" id="571913.VV02_24600"/>
<dbReference type="PANTHER" id="PTHR43433">
    <property type="entry name" value="HYDROLASE, ALPHA/BETA FOLD FAMILY PROTEIN"/>
    <property type="match status" value="1"/>
</dbReference>
<accession>A0A0K1JRT3</accession>
<proteinExistence type="predicted"/>
<reference evidence="2 3" key="1">
    <citation type="submission" date="2015-03" db="EMBL/GenBank/DDBJ databases">
        <title>Luteipulveratus halotolerans sp. nov., a novel actinobacterium (Dermacoccaceae) from Sarawak, Malaysia.</title>
        <authorList>
            <person name="Juboi H."/>
            <person name="Basik A."/>
            <person name="Shamsul S.S."/>
            <person name="Arnold P."/>
            <person name="Schmitt E.K."/>
            <person name="Sanglier J.-J."/>
            <person name="Yeo T."/>
        </authorList>
    </citation>
    <scope>NUCLEOTIDE SEQUENCE [LARGE SCALE GENOMIC DNA]</scope>
    <source>
        <strain evidence="2 3">MN07-A0370</strain>
    </source>
</reference>
<dbReference type="OrthoDB" id="63519at2"/>